<sequence length="285" mass="30446">MSLSHASPDELLPEAPEHQVSAPEVQSAAAVKPRIRLPFSPRKILQTGSIILLTVSLTGSLIALVVMGRQVSDLTIRVNTLDAAFRSGQIGQLTSNISAMEARLKTLEQQAATLASLPAAMQSADEQQSALRTSVSQLQEAGNDNTRAVTQLQSRVGSLEHDVQQSRAELDEINRKAELTQKTPAPEKPRTSTGAVPPRVGAAVKKTDRSARRTVTPAAPFVLTGIERRGGQTFAVVIPRGVSQISAMRLLSPGDAMLGWTLRSTEGSGAAVFLVNGREHRIQVE</sequence>
<dbReference type="eggNOG" id="ENOG502Z87B">
    <property type="taxonomic scope" value="Bacteria"/>
</dbReference>
<dbReference type="Gene3D" id="1.10.287.510">
    <property type="entry name" value="Helix hairpin bin"/>
    <property type="match status" value="1"/>
</dbReference>
<keyword evidence="3" id="KW-1133">Transmembrane helix</keyword>
<keyword evidence="5" id="KW-1185">Reference proteome</keyword>
<dbReference type="KEGG" id="enc:ECL_00427"/>
<dbReference type="HOGENOM" id="CLU_965408_0_0_6"/>
<dbReference type="OrthoDB" id="6497446at2"/>
<keyword evidence="3" id="KW-0812">Transmembrane</keyword>
<gene>
    <name evidence="4" type="ordered locus">ECL_00427</name>
</gene>
<feature type="coiled-coil region" evidence="1">
    <location>
        <begin position="90"/>
        <end position="117"/>
    </location>
</feature>
<dbReference type="STRING" id="716541.ECL_00427"/>
<evidence type="ECO:0000313" key="5">
    <source>
        <dbReference type="Proteomes" id="UP000002363"/>
    </source>
</evidence>
<name>A0A0H3CDV0_ENTCC</name>
<feature type="compositionally biased region" description="Basic and acidic residues" evidence="2">
    <location>
        <begin position="158"/>
        <end position="190"/>
    </location>
</feature>
<feature type="transmembrane region" description="Helical" evidence="3">
    <location>
        <begin position="44"/>
        <end position="67"/>
    </location>
</feature>
<organism evidence="4 5">
    <name type="scientific">Enterobacter cloacae subsp. cloacae (strain ATCC 13047 / DSM 30054 / NBRC 13535 / NCTC 10005 / WDCM 00083 / NCDC 279-56)</name>
    <dbReference type="NCBI Taxonomy" id="716541"/>
    <lineage>
        <taxon>Bacteria</taxon>
        <taxon>Pseudomonadati</taxon>
        <taxon>Pseudomonadota</taxon>
        <taxon>Gammaproteobacteria</taxon>
        <taxon>Enterobacterales</taxon>
        <taxon>Enterobacteriaceae</taxon>
        <taxon>Enterobacter</taxon>
        <taxon>Enterobacter cloacae complex</taxon>
    </lineage>
</organism>
<keyword evidence="1" id="KW-0175">Coiled coil</keyword>
<reference evidence="4 5" key="1">
    <citation type="journal article" date="2010" name="J. Bacteriol.">
        <title>Complete genome sequence of Enterobacter cloacae subsp. cloacae type strain ATCC 13047.</title>
        <authorList>
            <person name="Ren Y."/>
            <person name="Ren Y."/>
            <person name="Zhou Z."/>
            <person name="Guo X."/>
            <person name="Li Y."/>
            <person name="Feng L."/>
            <person name="Wang L."/>
        </authorList>
    </citation>
    <scope>NUCLEOTIDE SEQUENCE [LARGE SCALE GENOMIC DNA]</scope>
    <source>
        <strain evidence="5">ATCC 13047 / DSM 30054 / NBRC 13535 / NCTC 10005 / WDCM 00083 / NCDC 279-56</strain>
    </source>
</reference>
<evidence type="ECO:0008006" key="6">
    <source>
        <dbReference type="Google" id="ProtNLM"/>
    </source>
</evidence>
<protein>
    <recommendedName>
        <fullName evidence="6">Plasmid transfer protein</fullName>
    </recommendedName>
</protein>
<proteinExistence type="predicted"/>
<dbReference type="PATRIC" id="fig|716541.4.peg.710"/>
<evidence type="ECO:0000256" key="1">
    <source>
        <dbReference type="SAM" id="Coils"/>
    </source>
</evidence>
<evidence type="ECO:0000313" key="4">
    <source>
        <dbReference type="EMBL" id="ADF59993.1"/>
    </source>
</evidence>
<dbReference type="RefSeq" id="WP_013095166.1">
    <property type="nucleotide sequence ID" value="NC_014121.1"/>
</dbReference>
<keyword evidence="3" id="KW-0472">Membrane</keyword>
<dbReference type="EMBL" id="CP001918">
    <property type="protein sequence ID" value="ADF59993.1"/>
    <property type="molecule type" value="Genomic_DNA"/>
</dbReference>
<feature type="region of interest" description="Disordered" evidence="2">
    <location>
        <begin position="153"/>
        <end position="198"/>
    </location>
</feature>
<dbReference type="Proteomes" id="UP000002363">
    <property type="component" value="Chromosome"/>
</dbReference>
<dbReference type="AlphaFoldDB" id="A0A0H3CDV0"/>
<evidence type="ECO:0000256" key="2">
    <source>
        <dbReference type="SAM" id="MobiDB-lite"/>
    </source>
</evidence>
<accession>A0A0H3CDV0</accession>
<evidence type="ECO:0000256" key="3">
    <source>
        <dbReference type="SAM" id="Phobius"/>
    </source>
</evidence>
<dbReference type="EnsemblBacteria" id="ADF59993">
    <property type="protein sequence ID" value="ADF59993"/>
    <property type="gene ID" value="ECL_00427"/>
</dbReference>
<feature type="region of interest" description="Disordered" evidence="2">
    <location>
        <begin position="1"/>
        <end position="26"/>
    </location>
</feature>